<accession>A0A9W7AD37</accession>
<evidence type="ECO:0008006" key="3">
    <source>
        <dbReference type="Google" id="ProtNLM"/>
    </source>
</evidence>
<dbReference type="InterPro" id="IPR013320">
    <property type="entry name" value="ConA-like_dom_sf"/>
</dbReference>
<dbReference type="OrthoDB" id="10329453at2759"/>
<comment type="caution">
    <text evidence="1">The sequence shown here is derived from an EMBL/GenBank/DDBJ whole genome shotgun (WGS) entry which is preliminary data.</text>
</comment>
<proteinExistence type="predicted"/>
<dbReference type="Gene3D" id="2.60.120.200">
    <property type="match status" value="1"/>
</dbReference>
<dbReference type="Pfam" id="PF13385">
    <property type="entry name" value="Laminin_G_3"/>
    <property type="match status" value="1"/>
</dbReference>
<dbReference type="EMBL" id="BRXY01000114">
    <property type="protein sequence ID" value="GMH67043.1"/>
    <property type="molecule type" value="Genomic_DNA"/>
</dbReference>
<keyword evidence="2" id="KW-1185">Reference proteome</keyword>
<gene>
    <name evidence="1" type="ORF">TrST_g520</name>
</gene>
<reference evidence="2" key="1">
    <citation type="journal article" date="2023" name="Commun. Biol.">
        <title>Genome analysis of Parmales, the sister group of diatoms, reveals the evolutionary specialization of diatoms from phago-mixotrophs to photoautotrophs.</title>
        <authorList>
            <person name="Ban H."/>
            <person name="Sato S."/>
            <person name="Yoshikawa S."/>
            <person name="Yamada K."/>
            <person name="Nakamura Y."/>
            <person name="Ichinomiya M."/>
            <person name="Sato N."/>
            <person name="Blanc-Mathieu R."/>
            <person name="Endo H."/>
            <person name="Kuwata A."/>
            <person name="Ogata H."/>
        </authorList>
    </citation>
    <scope>NUCLEOTIDE SEQUENCE [LARGE SCALE GENOMIC DNA]</scope>
    <source>
        <strain evidence="2">NIES 3701</strain>
    </source>
</reference>
<organism evidence="1 2">
    <name type="scientific">Triparma strigata</name>
    <dbReference type="NCBI Taxonomy" id="1606541"/>
    <lineage>
        <taxon>Eukaryota</taxon>
        <taxon>Sar</taxon>
        <taxon>Stramenopiles</taxon>
        <taxon>Ochrophyta</taxon>
        <taxon>Bolidophyceae</taxon>
        <taxon>Parmales</taxon>
        <taxon>Triparmaceae</taxon>
        <taxon>Triparma</taxon>
    </lineage>
</organism>
<evidence type="ECO:0000313" key="1">
    <source>
        <dbReference type="EMBL" id="GMH67043.1"/>
    </source>
</evidence>
<name>A0A9W7AD37_9STRA</name>
<dbReference type="SUPFAM" id="SSF49899">
    <property type="entry name" value="Concanavalin A-like lectins/glucanases"/>
    <property type="match status" value="1"/>
</dbReference>
<evidence type="ECO:0000313" key="2">
    <source>
        <dbReference type="Proteomes" id="UP001165085"/>
    </source>
</evidence>
<sequence length="277" mass="30929">MTTINLPEDVWNNIITYIPSPATLRNLLTVSKFTSSCTTRHYNSSPHLWASHSFDFRASPGNEHAEVQDSKDPEIFAHLKNLALRTSEGLVLRGAKPRPAAPPQGYAEIDPFLLGGTFSIEVYLKYDSTKLGGGRIFDCRNSSSGGSDELSLFNSNNTGVIPRIRWNIMRDDDETFVCGDDTLFEDDVWTHIVLTASGEDCIIYKDGIQREVAEDGFEPNLCIRDKHIIGGYTFASGRGGGFMKGIIATFRTWQGKALNEVEVANLYKRRDENDSFF</sequence>
<dbReference type="AlphaFoldDB" id="A0A9W7AD37"/>
<protein>
    <recommendedName>
        <fullName evidence="3">F-box domain-containing protein</fullName>
    </recommendedName>
</protein>
<dbReference type="Proteomes" id="UP001165085">
    <property type="component" value="Unassembled WGS sequence"/>
</dbReference>